<dbReference type="EMBL" id="AP015034">
    <property type="protein sequence ID" value="BAT74705.1"/>
    <property type="molecule type" value="Genomic_DNA"/>
</dbReference>
<feature type="non-terminal residue" evidence="2">
    <location>
        <position position="1"/>
    </location>
</feature>
<accession>A0A0S3R2J1</accession>
<evidence type="ECO:0000256" key="1">
    <source>
        <dbReference type="SAM" id="MobiDB-lite"/>
    </source>
</evidence>
<name>A0A0S3R2J1_PHAAN</name>
<dbReference type="Proteomes" id="UP000291084">
    <property type="component" value="Chromosome 1"/>
</dbReference>
<gene>
    <name evidence="2" type="primary">Vigan.01G242800</name>
    <name evidence="2" type="ORF">VIGAN_01242800</name>
</gene>
<protein>
    <submittedName>
        <fullName evidence="2">Uncharacterized protein</fullName>
    </submittedName>
</protein>
<evidence type="ECO:0000313" key="2">
    <source>
        <dbReference type="EMBL" id="BAT74705.1"/>
    </source>
</evidence>
<keyword evidence="3" id="KW-1185">Reference proteome</keyword>
<sequence length="96" mass="11379">QFLPNGLTKILQNLNFTILPPRPNSFQNHLYRTVLQNISINNNRTVIRFGLHFHFYQSFFQQLLSSYSHPQDVHCNRKIRPNNKRDQTGKVQGKLM</sequence>
<dbReference type="AlphaFoldDB" id="A0A0S3R2J1"/>
<reference evidence="2 3" key="1">
    <citation type="journal article" date="2015" name="Sci. Rep.">
        <title>The power of single molecule real-time sequencing technology in the de novo assembly of a eukaryotic genome.</title>
        <authorList>
            <person name="Sakai H."/>
            <person name="Naito K."/>
            <person name="Ogiso-Tanaka E."/>
            <person name="Takahashi Y."/>
            <person name="Iseki K."/>
            <person name="Muto C."/>
            <person name="Satou K."/>
            <person name="Teruya K."/>
            <person name="Shiroma A."/>
            <person name="Shimoji M."/>
            <person name="Hirano T."/>
            <person name="Itoh T."/>
            <person name="Kaga A."/>
            <person name="Tomooka N."/>
        </authorList>
    </citation>
    <scope>NUCLEOTIDE SEQUENCE [LARGE SCALE GENOMIC DNA]</scope>
    <source>
        <strain evidence="3">cv. Shumari</strain>
    </source>
</reference>
<feature type="region of interest" description="Disordered" evidence="1">
    <location>
        <begin position="75"/>
        <end position="96"/>
    </location>
</feature>
<organism evidence="2 3">
    <name type="scientific">Vigna angularis var. angularis</name>
    <dbReference type="NCBI Taxonomy" id="157739"/>
    <lineage>
        <taxon>Eukaryota</taxon>
        <taxon>Viridiplantae</taxon>
        <taxon>Streptophyta</taxon>
        <taxon>Embryophyta</taxon>
        <taxon>Tracheophyta</taxon>
        <taxon>Spermatophyta</taxon>
        <taxon>Magnoliopsida</taxon>
        <taxon>eudicotyledons</taxon>
        <taxon>Gunneridae</taxon>
        <taxon>Pentapetalae</taxon>
        <taxon>rosids</taxon>
        <taxon>fabids</taxon>
        <taxon>Fabales</taxon>
        <taxon>Fabaceae</taxon>
        <taxon>Papilionoideae</taxon>
        <taxon>50 kb inversion clade</taxon>
        <taxon>NPAAA clade</taxon>
        <taxon>indigoferoid/millettioid clade</taxon>
        <taxon>Phaseoleae</taxon>
        <taxon>Vigna</taxon>
    </lineage>
</organism>
<evidence type="ECO:0000313" key="3">
    <source>
        <dbReference type="Proteomes" id="UP000291084"/>
    </source>
</evidence>
<proteinExistence type="predicted"/>